<feature type="transmembrane region" description="Helical" evidence="6">
    <location>
        <begin position="30"/>
        <end position="50"/>
    </location>
</feature>
<reference evidence="8 9" key="1">
    <citation type="journal article" date="2018" name="G3 (Bethesda)">
        <title>A High-Quality Reference Genome for the Invasive Mosquitofish Gambusia affinis Using a Chicago Library.</title>
        <authorList>
            <person name="Hoffberg S.L."/>
            <person name="Troendle N.J."/>
            <person name="Glenn T.C."/>
            <person name="Mahmud O."/>
            <person name="Louha S."/>
            <person name="Chalopin D."/>
            <person name="Bennetzen J.L."/>
            <person name="Mauricio R."/>
        </authorList>
    </citation>
    <scope>NUCLEOTIDE SEQUENCE [LARGE SCALE GENOMIC DNA]</scope>
    <source>
        <strain evidence="8">NE01/NJP1002.9</strain>
        <tissue evidence="8">Muscle</tissue>
    </source>
</reference>
<dbReference type="SUPFAM" id="SSF81321">
    <property type="entry name" value="Family A G protein-coupled receptor-like"/>
    <property type="match status" value="1"/>
</dbReference>
<organism evidence="8 9">
    <name type="scientific">Gambusia affinis</name>
    <name type="common">Western mosquitofish</name>
    <name type="synonym">Heterandria affinis</name>
    <dbReference type="NCBI Taxonomy" id="33528"/>
    <lineage>
        <taxon>Eukaryota</taxon>
        <taxon>Metazoa</taxon>
        <taxon>Chordata</taxon>
        <taxon>Craniata</taxon>
        <taxon>Vertebrata</taxon>
        <taxon>Euteleostomi</taxon>
        <taxon>Actinopterygii</taxon>
        <taxon>Neopterygii</taxon>
        <taxon>Teleostei</taxon>
        <taxon>Neoteleostei</taxon>
        <taxon>Acanthomorphata</taxon>
        <taxon>Ovalentaria</taxon>
        <taxon>Atherinomorphae</taxon>
        <taxon>Cyprinodontiformes</taxon>
        <taxon>Poeciliidae</taxon>
        <taxon>Poeciliinae</taxon>
        <taxon>Gambusia</taxon>
    </lineage>
</organism>
<keyword evidence="4 6" id="KW-0472">Membrane</keyword>
<feature type="transmembrane region" description="Helical" evidence="6">
    <location>
        <begin position="213"/>
        <end position="233"/>
    </location>
</feature>
<accession>A0A315UTR2</accession>
<feature type="transmembrane region" description="Helical" evidence="6">
    <location>
        <begin position="254"/>
        <end position="275"/>
    </location>
</feature>
<dbReference type="Gene3D" id="1.20.1070.10">
    <property type="entry name" value="Rhodopsin 7-helix transmembrane proteins"/>
    <property type="match status" value="1"/>
</dbReference>
<comment type="subcellular location">
    <subcellularLocation>
        <location evidence="1">Membrane</location>
    </subcellularLocation>
</comment>
<dbReference type="InterPro" id="IPR000276">
    <property type="entry name" value="GPCR_Rhodpsn"/>
</dbReference>
<dbReference type="PANTHER" id="PTHR47392">
    <property type="entry name" value="G-PROTEIN COUPLED RECEPTOR 82-RELATED"/>
    <property type="match status" value="1"/>
</dbReference>
<dbReference type="STRING" id="33528.ENSGAFP00000032737"/>
<keyword evidence="9" id="KW-1185">Reference proteome</keyword>
<name>A0A315UTR2_GAMAF</name>
<evidence type="ECO:0000313" key="9">
    <source>
        <dbReference type="Proteomes" id="UP000250572"/>
    </source>
</evidence>
<feature type="transmembrane region" description="Helical" evidence="6">
    <location>
        <begin position="62"/>
        <end position="85"/>
    </location>
</feature>
<evidence type="ECO:0000256" key="4">
    <source>
        <dbReference type="ARBA" id="ARBA00023136"/>
    </source>
</evidence>
<keyword evidence="2 6" id="KW-0812">Transmembrane</keyword>
<proteinExistence type="predicted"/>
<evidence type="ECO:0000256" key="3">
    <source>
        <dbReference type="ARBA" id="ARBA00022989"/>
    </source>
</evidence>
<evidence type="ECO:0000256" key="2">
    <source>
        <dbReference type="ARBA" id="ARBA00022692"/>
    </source>
</evidence>
<dbReference type="InterPro" id="IPR017452">
    <property type="entry name" value="GPCR_Rhodpsn_7TM"/>
</dbReference>
<gene>
    <name evidence="8" type="ORF">CCH79_00017136</name>
</gene>
<dbReference type="InterPro" id="IPR042804">
    <property type="entry name" value="GPR82"/>
</dbReference>
<evidence type="ECO:0000313" key="8">
    <source>
        <dbReference type="EMBL" id="PWA13758.1"/>
    </source>
</evidence>
<evidence type="ECO:0000256" key="1">
    <source>
        <dbReference type="ARBA" id="ARBA00004370"/>
    </source>
</evidence>
<feature type="domain" description="G-protein coupled receptors family 1 profile" evidence="7">
    <location>
        <begin position="41"/>
        <end position="327"/>
    </location>
</feature>
<evidence type="ECO:0000256" key="5">
    <source>
        <dbReference type="SAM" id="MobiDB-lite"/>
    </source>
</evidence>
<dbReference type="Pfam" id="PF00001">
    <property type="entry name" value="7tm_1"/>
    <property type="match status" value="1"/>
</dbReference>
<sequence>MEDPLSQPSLHNASCSLCPSAATLYFLPSIYALLFLTALPGNLLSLWVFLRCIPSISPIHIYLTHLSISNLLMAIMVPFLAVYFAKGTHWSIRDIPCQIVLHGITPVLHINIYISLLILAWVALSRFAVLIRNTHTSRPSACISLLPNSFFSSLTRVSFANGVCAILWVVAVGAIVPVTVYYSINEVTRREEVCYSPVVEIGGSVSSTTSVSLVILFFVLYLLVLVSYITVLKHIKRSRRNANITRSQSLLARVSRNIVVIQVVLSLCLLPYHIFKPIFIILAHYQSSSLDSSCSATTCNPLNVFIEVKNCLFLLAVLRSSIDPVMYFLLDRTFRQQALSLLRNNKLDFNKGQTVWTTTGSANQKTEKVGEGNSLCLFRECVEEEQRGNEGRLNVTAKHEEDEVRDSNLKGSGQKEMLQRDSNSWRNGGAQWPPNFEAAAATAPRGTLLCSSVTC</sequence>
<dbReference type="Proteomes" id="UP000250572">
    <property type="component" value="Unassembled WGS sequence"/>
</dbReference>
<dbReference type="AlphaFoldDB" id="A0A315UTR2"/>
<evidence type="ECO:0000259" key="7">
    <source>
        <dbReference type="PROSITE" id="PS50262"/>
    </source>
</evidence>
<dbReference type="PRINTS" id="PR00237">
    <property type="entry name" value="GPCRRHODOPSN"/>
</dbReference>
<dbReference type="PROSITE" id="PS50262">
    <property type="entry name" value="G_PROTEIN_RECEP_F1_2"/>
    <property type="match status" value="1"/>
</dbReference>
<evidence type="ECO:0000256" key="6">
    <source>
        <dbReference type="SAM" id="Phobius"/>
    </source>
</evidence>
<dbReference type="GO" id="GO:0016020">
    <property type="term" value="C:membrane"/>
    <property type="evidence" value="ECO:0007669"/>
    <property type="project" value="UniProtKB-SubCell"/>
</dbReference>
<feature type="region of interest" description="Disordered" evidence="5">
    <location>
        <begin position="400"/>
        <end position="425"/>
    </location>
</feature>
<feature type="transmembrane region" description="Helical" evidence="6">
    <location>
        <begin position="110"/>
        <end position="131"/>
    </location>
</feature>
<keyword evidence="3 6" id="KW-1133">Transmembrane helix</keyword>
<dbReference type="PANTHER" id="PTHR47392:SF1">
    <property type="entry name" value="G-PROTEIN COUPLED RECEPTOR 82-RELATED"/>
    <property type="match status" value="1"/>
</dbReference>
<dbReference type="GO" id="GO:0004930">
    <property type="term" value="F:G protein-coupled receptor activity"/>
    <property type="evidence" value="ECO:0007669"/>
    <property type="project" value="InterPro"/>
</dbReference>
<dbReference type="EMBL" id="NHOQ01002941">
    <property type="protein sequence ID" value="PWA13758.1"/>
    <property type="molecule type" value="Genomic_DNA"/>
</dbReference>
<feature type="transmembrane region" description="Helical" evidence="6">
    <location>
        <begin position="159"/>
        <end position="182"/>
    </location>
</feature>
<protein>
    <recommendedName>
        <fullName evidence="7">G-protein coupled receptors family 1 profile domain-containing protein</fullName>
    </recommendedName>
</protein>
<comment type="caution">
    <text evidence="8">The sequence shown here is derived from an EMBL/GenBank/DDBJ whole genome shotgun (WGS) entry which is preliminary data.</text>
</comment>